<dbReference type="EMBL" id="QJKJ01016996">
    <property type="protein sequence ID" value="RDX60245.1"/>
    <property type="molecule type" value="Genomic_DNA"/>
</dbReference>
<accession>A0A371E2K7</accession>
<dbReference type="OrthoDB" id="1102971at2759"/>
<gene>
    <name evidence="2" type="ORF">CR513_61627</name>
</gene>
<dbReference type="AlphaFoldDB" id="A0A371E2K7"/>
<feature type="transmembrane region" description="Helical" evidence="1">
    <location>
        <begin position="29"/>
        <end position="45"/>
    </location>
</feature>
<proteinExistence type="predicted"/>
<evidence type="ECO:0000313" key="3">
    <source>
        <dbReference type="Proteomes" id="UP000257109"/>
    </source>
</evidence>
<organism evidence="2 3">
    <name type="scientific">Mucuna pruriens</name>
    <name type="common">Velvet bean</name>
    <name type="synonym">Dolichos pruriens</name>
    <dbReference type="NCBI Taxonomy" id="157652"/>
    <lineage>
        <taxon>Eukaryota</taxon>
        <taxon>Viridiplantae</taxon>
        <taxon>Streptophyta</taxon>
        <taxon>Embryophyta</taxon>
        <taxon>Tracheophyta</taxon>
        <taxon>Spermatophyta</taxon>
        <taxon>Magnoliopsida</taxon>
        <taxon>eudicotyledons</taxon>
        <taxon>Gunneridae</taxon>
        <taxon>Pentapetalae</taxon>
        <taxon>rosids</taxon>
        <taxon>fabids</taxon>
        <taxon>Fabales</taxon>
        <taxon>Fabaceae</taxon>
        <taxon>Papilionoideae</taxon>
        <taxon>50 kb inversion clade</taxon>
        <taxon>NPAAA clade</taxon>
        <taxon>indigoferoid/millettioid clade</taxon>
        <taxon>Phaseoleae</taxon>
        <taxon>Mucuna</taxon>
    </lineage>
</organism>
<keyword evidence="1" id="KW-1133">Transmembrane helix</keyword>
<sequence length="102" mass="12259">MAITFILGVVPRRGPYYQRINTNFFMEPFLFHVLLTLFMILRNVFQGNHFRIFNILQELHFIKQDDHNFSTFFIDLKSLWEELESLRPTSYFCDSPYPCVAT</sequence>
<keyword evidence="1" id="KW-0812">Transmembrane</keyword>
<feature type="non-terminal residue" evidence="2">
    <location>
        <position position="102"/>
    </location>
</feature>
<name>A0A371E2K7_MUCPR</name>
<evidence type="ECO:0000256" key="1">
    <source>
        <dbReference type="SAM" id="Phobius"/>
    </source>
</evidence>
<dbReference type="Proteomes" id="UP000257109">
    <property type="component" value="Unassembled WGS sequence"/>
</dbReference>
<protein>
    <submittedName>
        <fullName evidence="2">Uncharacterized protein</fullName>
    </submittedName>
</protein>
<reference evidence="2" key="1">
    <citation type="submission" date="2018-05" db="EMBL/GenBank/DDBJ databases">
        <title>Draft genome of Mucuna pruriens seed.</title>
        <authorList>
            <person name="Nnadi N.E."/>
            <person name="Vos R."/>
            <person name="Hasami M.H."/>
            <person name="Devisetty U.K."/>
            <person name="Aguiy J.C."/>
        </authorList>
    </citation>
    <scope>NUCLEOTIDE SEQUENCE [LARGE SCALE GENOMIC DNA]</scope>
    <source>
        <strain evidence="2">JCA_2017</strain>
    </source>
</reference>
<keyword evidence="1" id="KW-0472">Membrane</keyword>
<evidence type="ECO:0000313" key="2">
    <source>
        <dbReference type="EMBL" id="RDX60245.1"/>
    </source>
</evidence>
<comment type="caution">
    <text evidence="2">The sequence shown here is derived from an EMBL/GenBank/DDBJ whole genome shotgun (WGS) entry which is preliminary data.</text>
</comment>
<keyword evidence="3" id="KW-1185">Reference proteome</keyword>